<keyword evidence="5" id="KW-0227">DNA damage</keyword>
<dbReference type="SUPFAM" id="SSF48371">
    <property type="entry name" value="ARM repeat"/>
    <property type="match status" value="1"/>
</dbReference>
<feature type="domain" description="MMS19 N-terminal" evidence="7">
    <location>
        <begin position="46"/>
        <end position="306"/>
    </location>
</feature>
<dbReference type="PANTHER" id="PTHR12891:SF0">
    <property type="entry name" value="MMS19 NUCLEOTIDE EXCISION REPAIR PROTEIN HOMOLOG"/>
    <property type="match status" value="1"/>
</dbReference>
<dbReference type="GO" id="GO:0051604">
    <property type="term" value="P:protein maturation"/>
    <property type="evidence" value="ECO:0007669"/>
    <property type="project" value="UniProtKB-UniRule"/>
</dbReference>
<gene>
    <name evidence="8" type="ORF">INT46_002163</name>
</gene>
<dbReference type="GO" id="GO:0005634">
    <property type="term" value="C:nucleus"/>
    <property type="evidence" value="ECO:0007669"/>
    <property type="project" value="UniProtKB-SubCell"/>
</dbReference>
<dbReference type="Gene3D" id="1.25.10.10">
    <property type="entry name" value="Leucine-rich Repeat Variant"/>
    <property type="match status" value="2"/>
</dbReference>
<evidence type="ECO:0000256" key="1">
    <source>
        <dbReference type="ARBA" id="ARBA00004123"/>
    </source>
</evidence>
<evidence type="ECO:0000313" key="9">
    <source>
        <dbReference type="Proteomes" id="UP000650833"/>
    </source>
</evidence>
<comment type="function">
    <text evidence="5">Key component of the cytosolic iron-sulfur protein assembly (CIA) complex, a multiprotein complex that mediates the incorporation of iron-sulfur cluster into apoproteins specifically involved in DNA metabolism and genomic integrity. In the CIA complex, MMS19 acts as an adapter between early-acting CIA components and a subset of cellular target iron-sulfur proteins.</text>
</comment>
<comment type="subcellular location">
    <subcellularLocation>
        <location evidence="1 5">Nucleus</location>
    </subcellularLocation>
</comment>
<evidence type="ECO:0000256" key="3">
    <source>
        <dbReference type="ARBA" id="ARBA00022737"/>
    </source>
</evidence>
<evidence type="ECO:0000259" key="7">
    <source>
        <dbReference type="Pfam" id="PF14500"/>
    </source>
</evidence>
<sequence>MSNSMEKYVTEFMITENDDSFSTGVVKNIVEIVNNQDVKSNLLFLIQSLGEYLTHEDDSIRSKATSLLSYTLEHTDQAKLNDAAVSVLVNFYCNRLSDPASVPNLMSGLMALTSKFDGFNATCTKTVVSSLGSDIQVQSFAHITRNAAFKIFENLLDNHCEHIKPITNNFITVFIQSITNEKDPRNLMSVYTIIQKIVKLLDISQHVEDLFIATFCYFPITFRPPPDNPYGITAKDLKTNLRKCMASTPLFSEFALPLLLQKMSTTSGSAKKDSLETITACASVYPAKEILDVGSKLFDAIKIEIISGSPDPGLRDPSLEAINAVAKAITNTEAYPVKESDVTRVLKPLVDDCVNLLDELEEDTVKPASLILRSIASASPFAYRLIESTILPLLLRQYRINDAIAEHYLILCTMVAIIQARKIVYGAATGGDDNVDVGHDSILVSYKNKFLEIFSVAIKTSKEHPEIRLMGILGLGLLCVLKNYLTRSERAVSIQALSLFLETEEEERLRMSVEMSLIEISTFDADLVRNVAVPILIKLLPDFSSTDNNNNVDIVPYKLTLATINKLCTPPSIYEAAEHELLTKFLYICSHNQDKKYALEIISTLLALVQIKDSEKQPEIKLCAETLLPKLLTSVTSAVMDDTANSTQIIILSDEILQTINIIILTILKNLGTFEQEDYAIQVFKYFKDNDLSHLGLTATPGFCPLAAQASNAQAACTQLFATVISSFRKNVSMPIESNESFLDNIVGEALKSTHQAQIIAFSRIIASVINKWKDDEAFQAYLSALKLRLEQLVEAKSQTALTVYIWVARALITRSHKKDIEMIDYLINLIPDAVVGKHASSGFDILIGDDVLCLNKQCYANISFLYKQKFMTFALPKLLKNFNSSAEDEKLNFLIAIAYLLKNVPRSLLIDELPPLVPLLIESMSFPDTVLKLSTLELFQFSLQEATDIMAKHIITLLPAFTPLIGPDEKSMKVRISALKCIDLISTKISRDVVLPYVKDTLKVIAIPLDDKKRLVRKQAVECRENWYLISQK</sequence>
<accession>A0A8H7QYR6</accession>
<dbReference type="InterPro" id="IPR011989">
    <property type="entry name" value="ARM-like"/>
</dbReference>
<dbReference type="GO" id="GO:0016226">
    <property type="term" value="P:iron-sulfur cluster assembly"/>
    <property type="evidence" value="ECO:0007669"/>
    <property type="project" value="UniProtKB-UniRule"/>
</dbReference>
<dbReference type="InterPro" id="IPR029240">
    <property type="entry name" value="MMS19_N"/>
</dbReference>
<protein>
    <recommendedName>
        <fullName evidence="5">MMS19 nucleotide excision repair protein</fullName>
    </recommendedName>
</protein>
<dbReference type="OrthoDB" id="342900at2759"/>
<dbReference type="PANTHER" id="PTHR12891">
    <property type="entry name" value="DNA REPAIR/TRANSCRIPTION PROTEIN MET18/MMS19"/>
    <property type="match status" value="1"/>
</dbReference>
<dbReference type="Pfam" id="PF14500">
    <property type="entry name" value="MMS19_N"/>
    <property type="match status" value="1"/>
</dbReference>
<proteinExistence type="inferred from homology"/>
<keyword evidence="3" id="KW-0677">Repeat</keyword>
<dbReference type="Proteomes" id="UP000650833">
    <property type="component" value="Unassembled WGS sequence"/>
</dbReference>
<comment type="caution">
    <text evidence="8">The sequence shown here is derived from an EMBL/GenBank/DDBJ whole genome shotgun (WGS) entry which is preliminary data.</text>
</comment>
<dbReference type="InterPro" id="IPR016024">
    <property type="entry name" value="ARM-type_fold"/>
</dbReference>
<evidence type="ECO:0000256" key="5">
    <source>
        <dbReference type="RuleBase" id="RU367072"/>
    </source>
</evidence>
<comment type="similarity">
    <text evidence="2 5">Belongs to the MET18/MMS19 family.</text>
</comment>
<dbReference type="InterPro" id="IPR039920">
    <property type="entry name" value="MMS19"/>
</dbReference>
<dbReference type="AlphaFoldDB" id="A0A8H7QYR6"/>
<keyword evidence="5" id="KW-0234">DNA repair</keyword>
<organism evidence="8 9">
    <name type="scientific">Mucor plumbeus</name>
    <dbReference type="NCBI Taxonomy" id="97098"/>
    <lineage>
        <taxon>Eukaryota</taxon>
        <taxon>Fungi</taxon>
        <taxon>Fungi incertae sedis</taxon>
        <taxon>Mucoromycota</taxon>
        <taxon>Mucoromycotina</taxon>
        <taxon>Mucoromycetes</taxon>
        <taxon>Mucorales</taxon>
        <taxon>Mucorineae</taxon>
        <taxon>Mucoraceae</taxon>
        <taxon>Mucor</taxon>
    </lineage>
</organism>
<keyword evidence="4 5" id="KW-0539">Nucleus</keyword>
<dbReference type="InterPro" id="IPR024687">
    <property type="entry name" value="MMS19_C"/>
</dbReference>
<dbReference type="GO" id="GO:0006281">
    <property type="term" value="P:DNA repair"/>
    <property type="evidence" value="ECO:0007669"/>
    <property type="project" value="UniProtKB-UniRule"/>
</dbReference>
<evidence type="ECO:0000259" key="6">
    <source>
        <dbReference type="Pfam" id="PF12460"/>
    </source>
</evidence>
<feature type="domain" description="MMS19 C-terminal" evidence="6">
    <location>
        <begin position="560"/>
        <end position="986"/>
    </location>
</feature>
<reference evidence="8" key="1">
    <citation type="submission" date="2020-12" db="EMBL/GenBank/DDBJ databases">
        <title>Metabolic potential, ecology and presence of endohyphal bacteria is reflected in genomic diversity of Mucoromycotina.</title>
        <authorList>
            <person name="Muszewska A."/>
            <person name="Okrasinska A."/>
            <person name="Steczkiewicz K."/>
            <person name="Drgas O."/>
            <person name="Orlowska M."/>
            <person name="Perlinska-Lenart U."/>
            <person name="Aleksandrzak-Piekarczyk T."/>
            <person name="Szatraj K."/>
            <person name="Zielenkiewicz U."/>
            <person name="Pilsyk S."/>
            <person name="Malc E."/>
            <person name="Mieczkowski P."/>
            <person name="Kruszewska J.S."/>
            <person name="Biernat P."/>
            <person name="Pawlowska J."/>
        </authorList>
    </citation>
    <scope>NUCLEOTIDE SEQUENCE</scope>
    <source>
        <strain evidence="8">CBS 226.32</strain>
    </source>
</reference>
<dbReference type="Pfam" id="PF12460">
    <property type="entry name" value="MMS19_C"/>
    <property type="match status" value="1"/>
</dbReference>
<evidence type="ECO:0000313" key="8">
    <source>
        <dbReference type="EMBL" id="KAG2200772.1"/>
    </source>
</evidence>
<dbReference type="EMBL" id="JAEPRC010000307">
    <property type="protein sequence ID" value="KAG2200772.1"/>
    <property type="molecule type" value="Genomic_DNA"/>
</dbReference>
<evidence type="ECO:0000256" key="2">
    <source>
        <dbReference type="ARBA" id="ARBA00009340"/>
    </source>
</evidence>
<dbReference type="GO" id="GO:0097361">
    <property type="term" value="C:cytosolic [4Fe-4S] assembly targeting complex"/>
    <property type="evidence" value="ECO:0007669"/>
    <property type="project" value="UniProtKB-UniRule"/>
</dbReference>
<keyword evidence="9" id="KW-1185">Reference proteome</keyword>
<name>A0A8H7QYR6_9FUNG</name>
<evidence type="ECO:0000256" key="4">
    <source>
        <dbReference type="ARBA" id="ARBA00023242"/>
    </source>
</evidence>